<dbReference type="RefSeq" id="WP_150002219.1">
    <property type="nucleotide sequence ID" value="NZ_BKCM01000006.1"/>
</dbReference>
<dbReference type="EMBL" id="BKCM01000006">
    <property type="protein sequence ID" value="GER00821.1"/>
    <property type="molecule type" value="Genomic_DNA"/>
</dbReference>
<dbReference type="PROSITE" id="PS51462">
    <property type="entry name" value="NUDIX"/>
    <property type="match status" value="1"/>
</dbReference>
<accession>A0A5A7MXL4</accession>
<evidence type="ECO:0000256" key="4">
    <source>
        <dbReference type="ARBA" id="ARBA00012381"/>
    </source>
</evidence>
<dbReference type="PANTHER" id="PTHR42904">
    <property type="entry name" value="NUDIX HYDROLASE, NUDC SUBFAMILY"/>
    <property type="match status" value="1"/>
</dbReference>
<evidence type="ECO:0000256" key="1">
    <source>
        <dbReference type="ARBA" id="ARBA00001946"/>
    </source>
</evidence>
<dbReference type="InterPro" id="IPR049734">
    <property type="entry name" value="NudC-like_C"/>
</dbReference>
<evidence type="ECO:0000256" key="2">
    <source>
        <dbReference type="ARBA" id="ARBA00001947"/>
    </source>
</evidence>
<dbReference type="Pfam" id="PF00293">
    <property type="entry name" value="NUDIX"/>
    <property type="match status" value="1"/>
</dbReference>
<dbReference type="CDD" id="cd03429">
    <property type="entry name" value="NUDIX_NADH_pyrophosphatase_Nudt13"/>
    <property type="match status" value="1"/>
</dbReference>
<dbReference type="GO" id="GO:0005829">
    <property type="term" value="C:cytosol"/>
    <property type="evidence" value="ECO:0007669"/>
    <property type="project" value="TreeGrafter"/>
</dbReference>
<evidence type="ECO:0000256" key="8">
    <source>
        <dbReference type="ARBA" id="ARBA00023027"/>
    </source>
</evidence>
<protein>
    <recommendedName>
        <fullName evidence="4">NAD(+) diphosphatase</fullName>
        <ecNumber evidence="4">3.6.1.22</ecNumber>
    </recommendedName>
</protein>
<dbReference type="InterPro" id="IPR050241">
    <property type="entry name" value="NAD-cap_RNA_hydrolase_NudC"/>
</dbReference>
<comment type="cofactor">
    <cofactor evidence="1">
        <name>Mg(2+)</name>
        <dbReference type="ChEBI" id="CHEBI:18420"/>
    </cofactor>
</comment>
<evidence type="ECO:0000313" key="11">
    <source>
        <dbReference type="EMBL" id="GER00821.1"/>
    </source>
</evidence>
<evidence type="ECO:0000256" key="5">
    <source>
        <dbReference type="ARBA" id="ARBA00022723"/>
    </source>
</evidence>
<sequence length="92" mass="10388">MRREVHEEAGIMIGGVSYVGSQPWPFPSNLMLGFIAQALSEEIVVDQTELEDARWFTRREVARAMDGESEALMVPPRLALAHHLIKRWLDAG</sequence>
<dbReference type="SUPFAM" id="SSF55811">
    <property type="entry name" value="Nudix"/>
    <property type="match status" value="1"/>
</dbReference>
<dbReference type="GO" id="GO:0046872">
    <property type="term" value="F:metal ion binding"/>
    <property type="evidence" value="ECO:0007669"/>
    <property type="project" value="UniProtKB-KW"/>
</dbReference>
<evidence type="ECO:0000256" key="3">
    <source>
        <dbReference type="ARBA" id="ARBA00009595"/>
    </source>
</evidence>
<dbReference type="InterPro" id="IPR015797">
    <property type="entry name" value="NUDIX_hydrolase-like_dom_sf"/>
</dbReference>
<keyword evidence="5" id="KW-0479">Metal-binding</keyword>
<dbReference type="GO" id="GO:0019677">
    <property type="term" value="P:NAD+ catabolic process"/>
    <property type="evidence" value="ECO:0007669"/>
    <property type="project" value="TreeGrafter"/>
</dbReference>
<keyword evidence="6" id="KW-0378">Hydrolase</keyword>
<proteinExistence type="inferred from homology"/>
<evidence type="ECO:0000256" key="9">
    <source>
        <dbReference type="ARBA" id="ARBA00023679"/>
    </source>
</evidence>
<evidence type="ECO:0000256" key="7">
    <source>
        <dbReference type="ARBA" id="ARBA00022842"/>
    </source>
</evidence>
<dbReference type="Proteomes" id="UP000325187">
    <property type="component" value="Unassembled WGS sequence"/>
</dbReference>
<keyword evidence="12" id="KW-1185">Reference proteome</keyword>
<comment type="cofactor">
    <cofactor evidence="2">
        <name>Zn(2+)</name>
        <dbReference type="ChEBI" id="CHEBI:29105"/>
    </cofactor>
</comment>
<comment type="catalytic activity">
    <reaction evidence="9">
        <text>a 5'-end NAD(+)-phospho-ribonucleoside in mRNA + H2O = a 5'-end phospho-adenosine-phospho-ribonucleoside in mRNA + beta-nicotinamide D-ribonucleotide + 2 H(+)</text>
        <dbReference type="Rhea" id="RHEA:60876"/>
        <dbReference type="Rhea" id="RHEA-COMP:15698"/>
        <dbReference type="Rhea" id="RHEA-COMP:15719"/>
        <dbReference type="ChEBI" id="CHEBI:14649"/>
        <dbReference type="ChEBI" id="CHEBI:15377"/>
        <dbReference type="ChEBI" id="CHEBI:15378"/>
        <dbReference type="ChEBI" id="CHEBI:144029"/>
        <dbReference type="ChEBI" id="CHEBI:144051"/>
    </reaction>
    <physiologicalReaction direction="left-to-right" evidence="9">
        <dbReference type="Rhea" id="RHEA:60877"/>
    </physiologicalReaction>
</comment>
<dbReference type="EC" id="3.6.1.22" evidence="4"/>
<dbReference type="AlphaFoldDB" id="A0A5A7MXL4"/>
<reference evidence="11 12" key="1">
    <citation type="submission" date="2019-09" db="EMBL/GenBank/DDBJ databases">
        <title>NBRP : Genome information of microbial organism related human and environment.</title>
        <authorList>
            <person name="Hattori M."/>
            <person name="Oshima K."/>
            <person name="Inaba H."/>
            <person name="Suda W."/>
            <person name="Sakamoto M."/>
            <person name="Iino T."/>
            <person name="Kitahara M."/>
            <person name="Oshida Y."/>
            <person name="Iida T."/>
            <person name="Kudo T."/>
            <person name="Itoh T."/>
            <person name="Ohkuma M."/>
        </authorList>
    </citation>
    <scope>NUCLEOTIDE SEQUENCE [LARGE SCALE GENOMIC DNA]</scope>
    <source>
        <strain evidence="11 12">Mie-1</strain>
    </source>
</reference>
<dbReference type="GO" id="GO:0035529">
    <property type="term" value="F:NADH pyrophosphatase activity"/>
    <property type="evidence" value="ECO:0007669"/>
    <property type="project" value="TreeGrafter"/>
</dbReference>
<gene>
    <name evidence="11" type="ORF">JCM17845_14440</name>
</gene>
<evidence type="ECO:0000313" key="12">
    <source>
        <dbReference type="Proteomes" id="UP000325187"/>
    </source>
</evidence>
<keyword evidence="7" id="KW-0460">Magnesium</keyword>
<dbReference type="InterPro" id="IPR000086">
    <property type="entry name" value="NUDIX_hydrolase_dom"/>
</dbReference>
<dbReference type="PANTHER" id="PTHR42904:SF6">
    <property type="entry name" value="NAD-CAPPED RNA HYDROLASE NUDT12"/>
    <property type="match status" value="1"/>
</dbReference>
<dbReference type="Gene3D" id="3.90.79.10">
    <property type="entry name" value="Nucleoside Triphosphate Pyrophosphohydrolase"/>
    <property type="match status" value="1"/>
</dbReference>
<feature type="domain" description="Nudix hydrolase" evidence="10">
    <location>
        <begin position="1"/>
        <end position="78"/>
    </location>
</feature>
<comment type="similarity">
    <text evidence="3">Belongs to the Nudix hydrolase family. NudC subfamily.</text>
</comment>
<name>A0A5A7MXL4_9PROT</name>
<organism evidence="11 12">
    <name type="scientific">Iodidimonas gelatinilytica</name>
    <dbReference type="NCBI Taxonomy" id="1236966"/>
    <lineage>
        <taxon>Bacteria</taxon>
        <taxon>Pseudomonadati</taxon>
        <taxon>Pseudomonadota</taxon>
        <taxon>Alphaproteobacteria</taxon>
        <taxon>Iodidimonadales</taxon>
        <taxon>Iodidimonadaceae</taxon>
        <taxon>Iodidimonas</taxon>
    </lineage>
</organism>
<comment type="caution">
    <text evidence="11">The sequence shown here is derived from an EMBL/GenBank/DDBJ whole genome shotgun (WGS) entry which is preliminary data.</text>
</comment>
<evidence type="ECO:0000256" key="6">
    <source>
        <dbReference type="ARBA" id="ARBA00022801"/>
    </source>
</evidence>
<dbReference type="GO" id="GO:0006742">
    <property type="term" value="P:NADP+ catabolic process"/>
    <property type="evidence" value="ECO:0007669"/>
    <property type="project" value="TreeGrafter"/>
</dbReference>
<keyword evidence="8" id="KW-0520">NAD</keyword>
<evidence type="ECO:0000259" key="10">
    <source>
        <dbReference type="PROSITE" id="PS51462"/>
    </source>
</evidence>